<evidence type="ECO:0000313" key="2">
    <source>
        <dbReference type="EMBL" id="RZF22029.1"/>
    </source>
</evidence>
<organism evidence="2 3">
    <name type="scientific">Halobacteriovorax vibrionivorans</name>
    <dbReference type="NCBI Taxonomy" id="2152716"/>
    <lineage>
        <taxon>Bacteria</taxon>
        <taxon>Pseudomonadati</taxon>
        <taxon>Bdellovibrionota</taxon>
        <taxon>Bacteriovoracia</taxon>
        <taxon>Bacteriovoracales</taxon>
        <taxon>Halobacteriovoraceae</taxon>
        <taxon>Halobacteriovorax</taxon>
    </lineage>
</organism>
<dbReference type="EMBL" id="QDKL01000002">
    <property type="protein sequence ID" value="RZF22029.1"/>
    <property type="molecule type" value="Genomic_DNA"/>
</dbReference>
<dbReference type="RefSeq" id="WP_115362009.1">
    <property type="nucleotide sequence ID" value="NZ_QDKL01000002.1"/>
</dbReference>
<reference evidence="3" key="1">
    <citation type="journal article" date="2019" name="Int. J. Syst. Evol. Microbiol.">
        <title>Halobacteriovorax valvorus sp. nov., a novel prokaryotic predator isolated from coastal seawater of China.</title>
        <authorList>
            <person name="Chen M.-X."/>
        </authorList>
    </citation>
    <scope>NUCLEOTIDE SEQUENCE [LARGE SCALE GENOMIC DNA]</scope>
    <source>
        <strain evidence="3">BL9</strain>
    </source>
</reference>
<dbReference type="InterPro" id="IPR007172">
    <property type="entry name" value="DUF374"/>
</dbReference>
<gene>
    <name evidence="2" type="ORF">DAY19_10120</name>
</gene>
<sequence length="217" mass="24339">MKFLLKLVPTLVSWYLRFVRLTSKITVLNKENLEKAKSMSKHGNYALAAWHEHYPTSVISEIDTGMIVMASKSKDGTLAADTVMKLGFTPTRGSSSRGGAQALESMISQISQTSLCAAITVDGPRGPRHKPKRGIVHVSHECEIPILPIQCVSSRHICFEKSWDKTKLPKPFGHIYINYGEPFFAKGLNKEDLIKYSEQIVASQELLTKENRLYVDF</sequence>
<proteinExistence type="predicted"/>
<feature type="domain" description="DUF374" evidence="1">
    <location>
        <begin position="65"/>
        <end position="128"/>
    </location>
</feature>
<protein>
    <submittedName>
        <fullName evidence="2">DUF374 domain-containing protein</fullName>
    </submittedName>
</protein>
<accession>A0ABY0IKE7</accession>
<comment type="caution">
    <text evidence="2">The sequence shown here is derived from an EMBL/GenBank/DDBJ whole genome shotgun (WGS) entry which is preliminary data.</text>
</comment>
<name>A0ABY0IKE7_9BACT</name>
<keyword evidence="3" id="KW-1185">Reference proteome</keyword>
<dbReference type="Proteomes" id="UP000443582">
    <property type="component" value="Unassembled WGS sequence"/>
</dbReference>
<dbReference type="Pfam" id="PF04028">
    <property type="entry name" value="DUF374"/>
    <property type="match status" value="1"/>
</dbReference>
<evidence type="ECO:0000259" key="1">
    <source>
        <dbReference type="Pfam" id="PF04028"/>
    </source>
</evidence>
<evidence type="ECO:0000313" key="3">
    <source>
        <dbReference type="Proteomes" id="UP000443582"/>
    </source>
</evidence>